<gene>
    <name evidence="24" type="ORF">Clacol_002614</name>
</gene>
<dbReference type="SMART" id="SM00490">
    <property type="entry name" value="HELICc"/>
    <property type="match status" value="1"/>
</dbReference>
<evidence type="ECO:0000256" key="15">
    <source>
        <dbReference type="ARBA" id="ARBA00037570"/>
    </source>
</evidence>
<dbReference type="PROSITE" id="PS51192">
    <property type="entry name" value="HELICASE_ATP_BIND_1"/>
    <property type="match status" value="1"/>
</dbReference>
<dbReference type="EC" id="3.6.4.12" evidence="4"/>
<keyword evidence="6" id="KW-0378">Hydrolase</keyword>
<dbReference type="InterPro" id="IPR050520">
    <property type="entry name" value="INO80/SWR1_helicase"/>
</dbReference>
<evidence type="ECO:0000256" key="20">
    <source>
        <dbReference type="SAM" id="MobiDB-lite"/>
    </source>
</evidence>
<dbReference type="InterPro" id="IPR014001">
    <property type="entry name" value="Helicase_ATP-bd"/>
</dbReference>
<keyword evidence="9" id="KW-0156">Chromatin regulator</keyword>
<protein>
    <recommendedName>
        <fullName evidence="16">Helicase SWR1</fullName>
        <ecNumber evidence="4">3.6.4.12</ecNumber>
    </recommendedName>
    <alternativeName>
        <fullName evidence="18">Helicase swr1</fullName>
    </alternativeName>
</protein>
<keyword evidence="8" id="KW-0067">ATP-binding</keyword>
<comment type="function">
    <text evidence="15">Catalytic component of the SWR1 complex which mediates the ATP-dependent exchange of histone H2A for the H2A variant HZT1 leading to transcriptional regulation of selected genes by chromatin remodeling.</text>
</comment>
<keyword evidence="7" id="KW-0347">Helicase</keyword>
<comment type="subcellular location">
    <subcellularLocation>
        <location evidence="1">Nucleus</location>
    </subcellularLocation>
</comment>
<keyword evidence="25" id="KW-1185">Reference proteome</keyword>
<evidence type="ECO:0000256" key="6">
    <source>
        <dbReference type="ARBA" id="ARBA00022801"/>
    </source>
</evidence>
<feature type="region of interest" description="Disordered" evidence="20">
    <location>
        <begin position="447"/>
        <end position="481"/>
    </location>
</feature>
<evidence type="ECO:0000256" key="17">
    <source>
        <dbReference type="ARBA" id="ARBA00047995"/>
    </source>
</evidence>
<keyword evidence="5" id="KW-0547">Nucleotide-binding</keyword>
<evidence type="ECO:0000256" key="18">
    <source>
        <dbReference type="ARBA" id="ARBA00074297"/>
    </source>
</evidence>
<evidence type="ECO:0000256" key="12">
    <source>
        <dbReference type="ARBA" id="ARBA00023159"/>
    </source>
</evidence>
<dbReference type="SUPFAM" id="SSF52540">
    <property type="entry name" value="P-loop containing nucleoside triphosphate hydrolases"/>
    <property type="match status" value="2"/>
</dbReference>
<dbReference type="PANTHER" id="PTHR45685:SF1">
    <property type="entry name" value="HELICASE SRCAP"/>
    <property type="match status" value="1"/>
</dbReference>
<evidence type="ECO:0000256" key="2">
    <source>
        <dbReference type="ARBA" id="ARBA00009220"/>
    </source>
</evidence>
<evidence type="ECO:0000256" key="13">
    <source>
        <dbReference type="ARBA" id="ARBA00023163"/>
    </source>
</evidence>
<dbReference type="InterPro" id="IPR027417">
    <property type="entry name" value="P-loop_NTPase"/>
</dbReference>
<dbReference type="InterPro" id="IPR038718">
    <property type="entry name" value="SNF2-like_sf"/>
</dbReference>
<feature type="compositionally biased region" description="Polar residues" evidence="20">
    <location>
        <begin position="14"/>
        <end position="23"/>
    </location>
</feature>
<feature type="compositionally biased region" description="Acidic residues" evidence="20">
    <location>
        <begin position="462"/>
        <end position="478"/>
    </location>
</feature>
<feature type="compositionally biased region" description="Low complexity" evidence="20">
    <location>
        <begin position="1459"/>
        <end position="1472"/>
    </location>
</feature>
<organism evidence="24 25">
    <name type="scientific">Clathrus columnatus</name>
    <dbReference type="NCBI Taxonomy" id="1419009"/>
    <lineage>
        <taxon>Eukaryota</taxon>
        <taxon>Fungi</taxon>
        <taxon>Dikarya</taxon>
        <taxon>Basidiomycota</taxon>
        <taxon>Agaricomycotina</taxon>
        <taxon>Agaricomycetes</taxon>
        <taxon>Phallomycetidae</taxon>
        <taxon>Phallales</taxon>
        <taxon>Clathraceae</taxon>
        <taxon>Clathrus</taxon>
    </lineage>
</organism>
<evidence type="ECO:0000256" key="4">
    <source>
        <dbReference type="ARBA" id="ARBA00012551"/>
    </source>
</evidence>
<dbReference type="PANTHER" id="PTHR45685">
    <property type="entry name" value="HELICASE SRCAP-RELATED"/>
    <property type="match status" value="1"/>
</dbReference>
<dbReference type="GO" id="GO:0005524">
    <property type="term" value="F:ATP binding"/>
    <property type="evidence" value="ECO:0007669"/>
    <property type="project" value="UniProtKB-KW"/>
</dbReference>
<dbReference type="FunFam" id="3.40.50.10810:FF:000051">
    <property type="entry name" value="Helicase SWR1"/>
    <property type="match status" value="1"/>
</dbReference>
<dbReference type="GO" id="GO:0000812">
    <property type="term" value="C:Swr1 complex"/>
    <property type="evidence" value="ECO:0007669"/>
    <property type="project" value="TreeGrafter"/>
</dbReference>
<dbReference type="Pfam" id="PF07529">
    <property type="entry name" value="HSA"/>
    <property type="match status" value="1"/>
</dbReference>
<evidence type="ECO:0000256" key="8">
    <source>
        <dbReference type="ARBA" id="ARBA00022840"/>
    </source>
</evidence>
<dbReference type="GO" id="GO:0003677">
    <property type="term" value="F:DNA binding"/>
    <property type="evidence" value="ECO:0007669"/>
    <property type="project" value="UniProtKB-KW"/>
</dbReference>
<dbReference type="InterPro" id="IPR014012">
    <property type="entry name" value="HSA_dom"/>
</dbReference>
<feature type="region of interest" description="Disordered" evidence="20">
    <location>
        <begin position="95"/>
        <end position="155"/>
    </location>
</feature>
<evidence type="ECO:0000259" key="23">
    <source>
        <dbReference type="PROSITE" id="PS51204"/>
    </source>
</evidence>
<dbReference type="GO" id="GO:0061640">
    <property type="term" value="P:cytoskeleton-dependent cytokinesis"/>
    <property type="evidence" value="ECO:0007669"/>
    <property type="project" value="InterPro"/>
</dbReference>
<evidence type="ECO:0000259" key="21">
    <source>
        <dbReference type="PROSITE" id="PS51192"/>
    </source>
</evidence>
<keyword evidence="10" id="KW-0805">Transcription regulation</keyword>
<comment type="catalytic activity">
    <reaction evidence="17">
        <text>ATP + H2O = ADP + phosphate + H(+)</text>
        <dbReference type="Rhea" id="RHEA:13065"/>
        <dbReference type="ChEBI" id="CHEBI:15377"/>
        <dbReference type="ChEBI" id="CHEBI:15378"/>
        <dbReference type="ChEBI" id="CHEBI:30616"/>
        <dbReference type="ChEBI" id="CHEBI:43474"/>
        <dbReference type="ChEBI" id="CHEBI:456216"/>
        <dbReference type="EC" id="3.6.4.12"/>
    </reaction>
</comment>
<feature type="domain" description="HSA" evidence="23">
    <location>
        <begin position="316"/>
        <end position="388"/>
    </location>
</feature>
<dbReference type="InterPro" id="IPR049730">
    <property type="entry name" value="SNF2/RAD54-like_C"/>
</dbReference>
<proteinExistence type="inferred from homology"/>
<dbReference type="PROSITE" id="PS51204">
    <property type="entry name" value="HSA"/>
    <property type="match status" value="1"/>
</dbReference>
<keyword evidence="14" id="KW-0539">Nucleus</keyword>
<comment type="subunit">
    <text evidence="3">Component of the SWR1 chromatin-remodeling complex.</text>
</comment>
<keyword evidence="11" id="KW-0238">DNA-binding</keyword>
<evidence type="ECO:0000256" key="10">
    <source>
        <dbReference type="ARBA" id="ARBA00023015"/>
    </source>
</evidence>
<evidence type="ECO:0000256" key="14">
    <source>
        <dbReference type="ARBA" id="ARBA00023242"/>
    </source>
</evidence>
<feature type="region of interest" description="Disordered" evidence="20">
    <location>
        <begin position="1454"/>
        <end position="1476"/>
    </location>
</feature>
<evidence type="ECO:0000313" key="24">
    <source>
        <dbReference type="EMBL" id="GJJ08398.1"/>
    </source>
</evidence>
<keyword evidence="19" id="KW-0175">Coiled coil</keyword>
<dbReference type="Gene3D" id="3.40.50.10810">
    <property type="entry name" value="Tandem AAA-ATPase domain"/>
    <property type="match status" value="1"/>
</dbReference>
<keyword evidence="13" id="KW-0804">Transcription</keyword>
<dbReference type="EMBL" id="BPWL01000003">
    <property type="protein sequence ID" value="GJJ08398.1"/>
    <property type="molecule type" value="Genomic_DNA"/>
</dbReference>
<feature type="compositionally biased region" description="Polar residues" evidence="20">
    <location>
        <begin position="121"/>
        <end position="135"/>
    </location>
</feature>
<keyword evidence="12" id="KW-0010">Activator</keyword>
<reference evidence="24" key="1">
    <citation type="submission" date="2021-10" db="EMBL/GenBank/DDBJ databases">
        <title>De novo Genome Assembly of Clathrus columnatus (Basidiomycota, Fungi) Using Illumina and Nanopore Sequence Data.</title>
        <authorList>
            <person name="Ogiso-Tanaka E."/>
            <person name="Itagaki H."/>
            <person name="Hosoya T."/>
            <person name="Hosaka K."/>
        </authorList>
    </citation>
    <scope>NUCLEOTIDE SEQUENCE</scope>
    <source>
        <strain evidence="24">MO-923</strain>
    </source>
</reference>
<dbReference type="Proteomes" id="UP001050691">
    <property type="component" value="Unassembled WGS sequence"/>
</dbReference>
<evidence type="ECO:0000256" key="11">
    <source>
        <dbReference type="ARBA" id="ARBA00023125"/>
    </source>
</evidence>
<comment type="caution">
    <text evidence="24">The sequence shown here is derived from an EMBL/GenBank/DDBJ whole genome shotgun (WGS) entry which is preliminary data.</text>
</comment>
<evidence type="ECO:0000256" key="7">
    <source>
        <dbReference type="ARBA" id="ARBA00022806"/>
    </source>
</evidence>
<evidence type="ECO:0000259" key="22">
    <source>
        <dbReference type="PROSITE" id="PS51194"/>
    </source>
</evidence>
<name>A0AAV5A6X8_9AGAM</name>
<dbReference type="GO" id="GO:0042393">
    <property type="term" value="F:histone binding"/>
    <property type="evidence" value="ECO:0007669"/>
    <property type="project" value="TreeGrafter"/>
</dbReference>
<feature type="compositionally biased region" description="Polar residues" evidence="20">
    <location>
        <begin position="449"/>
        <end position="459"/>
    </location>
</feature>
<feature type="compositionally biased region" description="Polar residues" evidence="20">
    <location>
        <begin position="515"/>
        <end position="527"/>
    </location>
</feature>
<dbReference type="SMART" id="SM00487">
    <property type="entry name" value="DEXDc"/>
    <property type="match status" value="1"/>
</dbReference>
<dbReference type="InterPro" id="IPR001650">
    <property type="entry name" value="Helicase_C-like"/>
</dbReference>
<feature type="compositionally biased region" description="Low complexity" evidence="20">
    <location>
        <begin position="98"/>
        <end position="111"/>
    </location>
</feature>
<dbReference type="Pfam" id="PF00176">
    <property type="entry name" value="SNF2-rel_dom"/>
    <property type="match status" value="1"/>
</dbReference>
<evidence type="ECO:0000313" key="25">
    <source>
        <dbReference type="Proteomes" id="UP001050691"/>
    </source>
</evidence>
<dbReference type="Pfam" id="PF00271">
    <property type="entry name" value="Helicase_C"/>
    <property type="match status" value="1"/>
</dbReference>
<dbReference type="InterPro" id="IPR009991">
    <property type="entry name" value="DCTN3"/>
</dbReference>
<accession>A0AAV5A6X8</accession>
<dbReference type="GO" id="GO:0005869">
    <property type="term" value="C:dynactin complex"/>
    <property type="evidence" value="ECO:0007669"/>
    <property type="project" value="InterPro"/>
</dbReference>
<dbReference type="Pfam" id="PF07426">
    <property type="entry name" value="Dynactin_p22"/>
    <property type="match status" value="1"/>
</dbReference>
<evidence type="ECO:0000256" key="3">
    <source>
        <dbReference type="ARBA" id="ARBA00011826"/>
    </source>
</evidence>
<feature type="region of interest" description="Disordered" evidence="20">
    <location>
        <begin position="494"/>
        <end position="527"/>
    </location>
</feature>
<dbReference type="GO" id="GO:0016887">
    <property type="term" value="F:ATP hydrolysis activity"/>
    <property type="evidence" value="ECO:0007669"/>
    <property type="project" value="TreeGrafter"/>
</dbReference>
<evidence type="ECO:0000256" key="9">
    <source>
        <dbReference type="ARBA" id="ARBA00022853"/>
    </source>
</evidence>
<evidence type="ECO:0000256" key="19">
    <source>
        <dbReference type="SAM" id="Coils"/>
    </source>
</evidence>
<feature type="region of interest" description="Disordered" evidence="20">
    <location>
        <begin position="1"/>
        <end position="23"/>
    </location>
</feature>
<comment type="similarity">
    <text evidence="2">Belongs to the SNF2/RAD54 helicase family. SWR1 subfamily.</text>
</comment>
<evidence type="ECO:0000256" key="16">
    <source>
        <dbReference type="ARBA" id="ARBA00040599"/>
    </source>
</evidence>
<dbReference type="Gene3D" id="3.40.50.300">
    <property type="entry name" value="P-loop containing nucleotide triphosphate hydrolases"/>
    <property type="match status" value="2"/>
</dbReference>
<dbReference type="InterPro" id="IPR000330">
    <property type="entry name" value="SNF2_N"/>
</dbReference>
<dbReference type="PROSITE" id="PS51194">
    <property type="entry name" value="HELICASE_CTER"/>
    <property type="match status" value="1"/>
</dbReference>
<sequence>MPSTLKKVVPSASLGGSNKNDTTAIYMAPDDERISAGRAEKLRDLQKELEELIDRHDDLFKESFDLVKKSVEADTIGSPRKTRRVLTEQRMSLSIALNSPNGKPSNSPSPSRNRRLVSGLNFHSQSMGSAEPGTNSKRKQRSKVKDGPMRTEQPVNLTTVPRRIMHARKAKDSLISSGQDPSLLRGVKRKASSISQDVDKQLESDAPIIPSPRMSETCPADVKYTIKRVRLFQRPRPISYTHPSQVPPKAHLDNSIQKFLGSYVALDEGDSLTVDILEDLSMKEAELRGRIRTLRGEGRLMLNVLDLPEGFLDPSLDKHPTEVRHEDYHGALMTSVLHRSQAILAESSFKKQITKRISKAVLAWHTNREGNEERIKRAEAMRLKVLAKFTAKEVEKQWKKAIIAIRERNRVILEAEEARLGRKHLDAILDQSGLILEAQQLDLTRTRSRSGSIKDWSTNDGSEVESYSEESECDENSDSDANLEFSGVDASFLLPVDHTRTPDTELEQIRDGDSESPSLETRHSSQSLDEFNRLNSQTPSDEVVALDDHDDISIFRNTPNKADFNPIEEVQLMYYKGHTTSQRNTVHDEFLEVPGSPGSPIPIIDARLSETIDDEQDAPVLINEYSVPVDVSETRCLDNSETNGDNSFTQNADITEVPETIIDTLDLELPVYDEQEEDKEVGIEMEDEDVDIPTYLRDFAVAPVEWNPESKVNTPFLLRGVLRPYQQAGLEWLASLHTNRLNGILADEMGLGKTIQTISLLAHLACDRGIWGPHLIIVPTSVLLNWEMEFKKFLPGFKILPYHGNTKRRKELRVGWNNKHTFNVCVTSYTLASRDAHIFKRKPWYYMILDEAHMIKNFKSQRWNILLMFRSFRRLLLTGTPLQNNLIELWALLQFLMSGTDFANVKEFGDWFSNPLEKAIEQGTVMDEETQERVRKLHTVLRPYLMRRLKADVEKELPSKYEHIVPCRLSKRQRFLYDEFMSRTATQDSLASGLYHRVANVLMQLRKVCNHPNLFEIRPIVTSFAMPRSATADFQIKELLIRRRLLQYGEEQVNLDFLGLVFMQRQGRPMMQARATRSLDASPRLLVTELPGEPPPIDTRTIEGYKQHATYQRQLAKVRQWTHIAYVNRLRCTASPVYGLETITAIRRLLKPLGHNSQTFPNHLDRSEIIPQMVKTYEQRAYELIPLIDHFAFVTPAVIARDMAALALSGYEDRILPFRYSTTDVVEILHNVSVKLQVAFPDVSLIQYDCGKLQELAIILRKRAAGGHRVLIFTQMTKVLDILEIFLNFHGYRYLRLDGATKIEDRQYITERFNNDPRIFAFIASSRSGGVGINLTGADTVIFYDSDFNPQMDRQCEDRAHRIGQIRDVHIYRLVSEHTVEESMLRKANQKRSLDNIVIQQGGFDWRSLLIDDVEFGKALEEFEDQEDTLAARVAAREEAAQQVEDHADFAAETEDGPTVESQVQETQTTEGQESEEREVCTLVVTRNVMVVLGSVFLGDAHHHRIFPTTPPTSPPPVGNSPLRTQQQTLRVPSILDMAEVEDLDRPKTPITVPTPVESESEVKVEANPIIPSISPELSLELRLRWLEALLFGVKQEVTKESRNKKVVEDHAKNSNDEISRDATLLRRAEDIQRSLNSVFQNNEGLKKFMDRYEQYAQYLTPSFAVSGLPQTGSSLYQNMSSAEFDSLLSEMETDIRIADRDLREINELENRGVTSAGRLSEHLSLQPRLDALMAAHQEDLKRANALERRIANLLEHHATKVDALSELFLSWNDAITDAEDIVSKAEREKEEQRRLGYE</sequence>
<dbReference type="CDD" id="cd18793">
    <property type="entry name" value="SF2_C_SNF"/>
    <property type="match status" value="1"/>
</dbReference>
<dbReference type="GO" id="GO:0003678">
    <property type="term" value="F:DNA helicase activity"/>
    <property type="evidence" value="ECO:0007669"/>
    <property type="project" value="UniProtKB-EC"/>
</dbReference>
<feature type="domain" description="Helicase C-terminal" evidence="22">
    <location>
        <begin position="1252"/>
        <end position="1405"/>
    </location>
</feature>
<feature type="coiled-coil region" evidence="19">
    <location>
        <begin position="35"/>
        <end position="62"/>
    </location>
</feature>
<feature type="compositionally biased region" description="Basic and acidic residues" evidence="20">
    <location>
        <begin position="497"/>
        <end position="513"/>
    </location>
</feature>
<feature type="domain" description="Helicase ATP-binding" evidence="21">
    <location>
        <begin position="734"/>
        <end position="899"/>
    </location>
</feature>
<feature type="coiled-coil region" evidence="19">
    <location>
        <begin position="1689"/>
        <end position="1796"/>
    </location>
</feature>
<dbReference type="GO" id="GO:0006338">
    <property type="term" value="P:chromatin remodeling"/>
    <property type="evidence" value="ECO:0007669"/>
    <property type="project" value="TreeGrafter"/>
</dbReference>
<evidence type="ECO:0000256" key="5">
    <source>
        <dbReference type="ARBA" id="ARBA00022741"/>
    </source>
</evidence>
<evidence type="ECO:0000256" key="1">
    <source>
        <dbReference type="ARBA" id="ARBA00004123"/>
    </source>
</evidence>